<evidence type="ECO:0008006" key="4">
    <source>
        <dbReference type="Google" id="ProtNLM"/>
    </source>
</evidence>
<dbReference type="GO" id="GO:0005634">
    <property type="term" value="C:nucleus"/>
    <property type="evidence" value="ECO:0007669"/>
    <property type="project" value="TreeGrafter"/>
</dbReference>
<dbReference type="InterPro" id="IPR036866">
    <property type="entry name" value="RibonucZ/Hydroxyglut_hydro"/>
</dbReference>
<dbReference type="OrthoDB" id="527344at2759"/>
<accession>A0A9W7DS57</accession>
<dbReference type="PANTHER" id="PTHR46018:SF2">
    <property type="entry name" value="ZINC PHOSPHODIESTERASE ELAC PROTEIN 1"/>
    <property type="match status" value="1"/>
</dbReference>
<feature type="region of interest" description="Disordered" evidence="1">
    <location>
        <begin position="1"/>
        <end position="36"/>
    </location>
</feature>
<dbReference type="SUPFAM" id="SSF56281">
    <property type="entry name" value="Metallo-hydrolase/oxidoreductase"/>
    <property type="match status" value="1"/>
</dbReference>
<name>A0A9W7DS57_9STRA</name>
<dbReference type="Gene3D" id="3.60.15.10">
    <property type="entry name" value="Ribonuclease Z/Hydroxyacylglutathione hydrolase-like"/>
    <property type="match status" value="1"/>
</dbReference>
<feature type="compositionally biased region" description="Polar residues" evidence="1">
    <location>
        <begin position="27"/>
        <end position="36"/>
    </location>
</feature>
<evidence type="ECO:0000256" key="1">
    <source>
        <dbReference type="SAM" id="MobiDB-lite"/>
    </source>
</evidence>
<protein>
    <recommendedName>
        <fullName evidence="4">Metallo-beta-lactamase domain-containing protein</fullName>
    </recommendedName>
</protein>
<sequence>MFLEAPMLNNSSTTRCFTSKNDKNNTENKTPWRTNNPLAYKDKFEKKTKTKANKLKNLNTLVESKYTKKRGSSKYVMDGDSSGGANMFQQNAFAGGPFDQRNVFHPNTPNPIKSQFFQGMSITFLGTGSGQPNLWRNCASCAVRMGGRTIMVDCGEATQIQMMKSKNLITFSDVNTILITHLHADHILGLPGLLFGLDSNERQTKKTTVSNFLNKLKQKALRAGVNPKIVGRQKKGQQCGEYQVPLDIHPPKEITIAGPPGLGNYLQSAACMSMNPLSHVRILVLELWGGRYDAGQGNDSNPRNPFLNGAEHFRHRQIRVEKVWRDEGGTWDIETFGNKSKETIGEKVTGV</sequence>
<reference evidence="2" key="1">
    <citation type="submission" date="2022-07" db="EMBL/GenBank/DDBJ databases">
        <title>Genome analysis of Parmales, a sister group of diatoms, reveals the evolutionary specialization of diatoms from phago-mixotrophs to photoautotrophs.</title>
        <authorList>
            <person name="Ban H."/>
            <person name="Sato S."/>
            <person name="Yoshikawa S."/>
            <person name="Kazumasa Y."/>
            <person name="Nakamura Y."/>
            <person name="Ichinomiya M."/>
            <person name="Saitoh K."/>
            <person name="Sato N."/>
            <person name="Blanc-Mathieu R."/>
            <person name="Endo H."/>
            <person name="Kuwata A."/>
            <person name="Ogata H."/>
        </authorList>
    </citation>
    <scope>NUCLEOTIDE SEQUENCE</scope>
</reference>
<dbReference type="EMBL" id="BRXZ01004433">
    <property type="protein sequence ID" value="GMH48763.1"/>
    <property type="molecule type" value="Genomic_DNA"/>
</dbReference>
<feature type="compositionally biased region" description="Polar residues" evidence="1">
    <location>
        <begin position="8"/>
        <end position="19"/>
    </location>
</feature>
<dbReference type="PANTHER" id="PTHR46018">
    <property type="entry name" value="ZINC PHOSPHODIESTERASE ELAC PROTEIN 1"/>
    <property type="match status" value="1"/>
</dbReference>
<dbReference type="Proteomes" id="UP001165082">
    <property type="component" value="Unassembled WGS sequence"/>
</dbReference>
<keyword evidence="3" id="KW-1185">Reference proteome</keyword>
<gene>
    <name evidence="2" type="ORF">TrRE_jg12131</name>
</gene>
<evidence type="ECO:0000313" key="3">
    <source>
        <dbReference type="Proteomes" id="UP001165082"/>
    </source>
</evidence>
<dbReference type="AlphaFoldDB" id="A0A9W7DS57"/>
<organism evidence="2 3">
    <name type="scientific">Triparma retinervis</name>
    <dbReference type="NCBI Taxonomy" id="2557542"/>
    <lineage>
        <taxon>Eukaryota</taxon>
        <taxon>Sar</taxon>
        <taxon>Stramenopiles</taxon>
        <taxon>Ochrophyta</taxon>
        <taxon>Bolidophyceae</taxon>
        <taxon>Parmales</taxon>
        <taxon>Triparmaceae</taxon>
        <taxon>Triparma</taxon>
    </lineage>
</organism>
<proteinExistence type="predicted"/>
<evidence type="ECO:0000313" key="2">
    <source>
        <dbReference type="EMBL" id="GMH48763.1"/>
    </source>
</evidence>
<dbReference type="Pfam" id="PF23023">
    <property type="entry name" value="Anti-Pycsar_Apyc1"/>
    <property type="match status" value="1"/>
</dbReference>
<comment type="caution">
    <text evidence="2">The sequence shown here is derived from an EMBL/GenBank/DDBJ whole genome shotgun (WGS) entry which is preliminary data.</text>
</comment>
<dbReference type="GO" id="GO:0042781">
    <property type="term" value="F:3'-tRNA processing endoribonuclease activity"/>
    <property type="evidence" value="ECO:0007669"/>
    <property type="project" value="TreeGrafter"/>
</dbReference>